<protein>
    <recommendedName>
        <fullName evidence="3">Isopenicillin N synthase-like Fe(2+) 2OG dioxygenase domain-containing protein</fullName>
    </recommendedName>
</protein>
<evidence type="ECO:0000313" key="2">
    <source>
        <dbReference type="Proteomes" id="UP000489600"/>
    </source>
</evidence>
<dbReference type="Gene3D" id="2.60.120.330">
    <property type="entry name" value="B-lactam Antibiotic, Isopenicillin N Synthase, Chain"/>
    <property type="match status" value="1"/>
</dbReference>
<sequence>MSIVLRLGGKYKNVLHKTTVDKERIKMSWPVLVIPANDMVVGPFPELTGQDDPPKFKAIAYKDYIYRKLRKLSLVDPDS</sequence>
<evidence type="ECO:0008006" key="3">
    <source>
        <dbReference type="Google" id="ProtNLM"/>
    </source>
</evidence>
<dbReference type="EMBL" id="CABITT030000008">
    <property type="protein sequence ID" value="VVB17895.1"/>
    <property type="molecule type" value="Genomic_DNA"/>
</dbReference>
<comment type="caution">
    <text evidence="1">The sequence shown here is derived from an EMBL/GenBank/DDBJ whole genome shotgun (WGS) entry which is preliminary data.</text>
</comment>
<gene>
    <name evidence="1" type="ORF">ANE_LOCUS28339</name>
</gene>
<reference evidence="1" key="1">
    <citation type="submission" date="2019-07" db="EMBL/GenBank/DDBJ databases">
        <authorList>
            <person name="Dittberner H."/>
        </authorList>
    </citation>
    <scope>NUCLEOTIDE SEQUENCE [LARGE SCALE GENOMIC DNA]</scope>
</reference>
<dbReference type="InterPro" id="IPR027443">
    <property type="entry name" value="IPNS-like_sf"/>
</dbReference>
<dbReference type="AlphaFoldDB" id="A0A565CW17"/>
<evidence type="ECO:0000313" key="1">
    <source>
        <dbReference type="EMBL" id="VVB17895.1"/>
    </source>
</evidence>
<name>A0A565CW17_9BRAS</name>
<dbReference type="OrthoDB" id="288590at2759"/>
<dbReference type="Proteomes" id="UP000489600">
    <property type="component" value="Unassembled WGS sequence"/>
</dbReference>
<organism evidence="1 2">
    <name type="scientific">Arabis nemorensis</name>
    <dbReference type="NCBI Taxonomy" id="586526"/>
    <lineage>
        <taxon>Eukaryota</taxon>
        <taxon>Viridiplantae</taxon>
        <taxon>Streptophyta</taxon>
        <taxon>Embryophyta</taxon>
        <taxon>Tracheophyta</taxon>
        <taxon>Spermatophyta</taxon>
        <taxon>Magnoliopsida</taxon>
        <taxon>eudicotyledons</taxon>
        <taxon>Gunneridae</taxon>
        <taxon>Pentapetalae</taxon>
        <taxon>rosids</taxon>
        <taxon>malvids</taxon>
        <taxon>Brassicales</taxon>
        <taxon>Brassicaceae</taxon>
        <taxon>Arabideae</taxon>
        <taxon>Arabis</taxon>
    </lineage>
</organism>
<dbReference type="SUPFAM" id="SSF51197">
    <property type="entry name" value="Clavaminate synthase-like"/>
    <property type="match status" value="1"/>
</dbReference>
<keyword evidence="2" id="KW-1185">Reference proteome</keyword>
<proteinExistence type="predicted"/>
<accession>A0A565CW17</accession>